<evidence type="ECO:0000256" key="1">
    <source>
        <dbReference type="ARBA" id="ARBA00010830"/>
    </source>
</evidence>
<dbReference type="SUPFAM" id="SSF54106">
    <property type="entry name" value="LysM domain"/>
    <property type="match status" value="1"/>
</dbReference>
<dbReference type="InterPro" id="IPR010618">
    <property type="entry name" value="RPF"/>
</dbReference>
<dbReference type="AlphaFoldDB" id="A0A1M6RU11"/>
<dbReference type="CDD" id="cd13925">
    <property type="entry name" value="RPF"/>
    <property type="match status" value="1"/>
</dbReference>
<keyword evidence="2" id="KW-0378">Hydrolase</keyword>
<dbReference type="Gene3D" id="3.10.350.10">
    <property type="entry name" value="LysM domain"/>
    <property type="match status" value="1"/>
</dbReference>
<dbReference type="EMBL" id="FRAP01000005">
    <property type="protein sequence ID" value="SHK35914.1"/>
    <property type="molecule type" value="Genomic_DNA"/>
</dbReference>
<evidence type="ECO:0000259" key="4">
    <source>
        <dbReference type="PROSITE" id="PS51782"/>
    </source>
</evidence>
<comment type="similarity">
    <text evidence="1">Belongs to the transglycosylase family. Rpf subfamily.</text>
</comment>
<keyword evidence="3" id="KW-0732">Signal</keyword>
<dbReference type="PANTHER" id="PTHR34700:SF4">
    <property type="entry name" value="PHAGE-LIKE ELEMENT PBSX PROTEIN XKDP"/>
    <property type="match status" value="1"/>
</dbReference>
<dbReference type="CDD" id="cd00118">
    <property type="entry name" value="LysM"/>
    <property type="match status" value="1"/>
</dbReference>
<reference evidence="5 6" key="1">
    <citation type="submission" date="2016-11" db="EMBL/GenBank/DDBJ databases">
        <authorList>
            <person name="Jaros S."/>
            <person name="Januszkiewicz K."/>
            <person name="Wedrychowicz H."/>
        </authorList>
    </citation>
    <scope>NUCLEOTIDE SEQUENCE [LARGE SCALE GENOMIC DNA]</scope>
    <source>
        <strain evidence="5 6">DSM 43832</strain>
    </source>
</reference>
<dbReference type="PROSITE" id="PS51782">
    <property type="entry name" value="LYSM"/>
    <property type="match status" value="1"/>
</dbReference>
<feature type="signal peptide" evidence="3">
    <location>
        <begin position="1"/>
        <end position="30"/>
    </location>
</feature>
<dbReference type="InterPro" id="IPR023346">
    <property type="entry name" value="Lysozyme-like_dom_sf"/>
</dbReference>
<proteinExistence type="inferred from homology"/>
<evidence type="ECO:0000256" key="2">
    <source>
        <dbReference type="ARBA" id="ARBA00022801"/>
    </source>
</evidence>
<dbReference type="InterPro" id="IPR036779">
    <property type="entry name" value="LysM_dom_sf"/>
</dbReference>
<name>A0A1M6RU11_PSETH</name>
<sequence length="200" mass="21056">MTRRPGNAGRKLLQLAIAGAVVVGTPVALAGTADAAPDSVWDRLAQCESGGRWNINTGNGYYGGLQFSLSTWRAFGGSGMPHQASREQQIAVAERVLAVQGWKAWPSCSKKIGASGAAEPNKRVVAKTTQPAAAKPAAKPAAAKPVAKNGADYIVRPGDTLSKIAVEQNVPGGWKAIWERNRDVLSSPHLLKVGQQLDLR</sequence>
<gene>
    <name evidence="5" type="ORF">SAMN05443637_105155</name>
</gene>
<dbReference type="SUPFAM" id="SSF53955">
    <property type="entry name" value="Lysozyme-like"/>
    <property type="match status" value="1"/>
</dbReference>
<dbReference type="OrthoDB" id="1404170at2"/>
<evidence type="ECO:0000313" key="5">
    <source>
        <dbReference type="EMBL" id="SHK35914.1"/>
    </source>
</evidence>
<protein>
    <submittedName>
        <fullName evidence="5">LysM domain-containing protein</fullName>
    </submittedName>
</protein>
<evidence type="ECO:0000313" key="6">
    <source>
        <dbReference type="Proteomes" id="UP000184363"/>
    </source>
</evidence>
<dbReference type="Pfam" id="PF01476">
    <property type="entry name" value="LysM"/>
    <property type="match status" value="1"/>
</dbReference>
<dbReference type="Proteomes" id="UP000184363">
    <property type="component" value="Unassembled WGS sequence"/>
</dbReference>
<dbReference type="Gene3D" id="1.10.530.10">
    <property type="match status" value="1"/>
</dbReference>
<evidence type="ECO:0000256" key="3">
    <source>
        <dbReference type="SAM" id="SignalP"/>
    </source>
</evidence>
<dbReference type="InterPro" id="IPR018392">
    <property type="entry name" value="LysM"/>
</dbReference>
<dbReference type="GO" id="GO:0016787">
    <property type="term" value="F:hydrolase activity"/>
    <property type="evidence" value="ECO:0007669"/>
    <property type="project" value="UniProtKB-KW"/>
</dbReference>
<feature type="chain" id="PRO_5039509552" evidence="3">
    <location>
        <begin position="31"/>
        <end position="200"/>
    </location>
</feature>
<dbReference type="STRING" id="1848.SAMN05443637_105155"/>
<dbReference type="PANTHER" id="PTHR34700">
    <property type="entry name" value="POTASSIUM BINDING PROTEIN KBP"/>
    <property type="match status" value="1"/>
</dbReference>
<dbReference type="Pfam" id="PF06737">
    <property type="entry name" value="Transglycosylas"/>
    <property type="match status" value="1"/>
</dbReference>
<accession>A0A1M6RU11</accession>
<organism evidence="5 6">
    <name type="scientific">Pseudonocardia thermophila</name>
    <dbReference type="NCBI Taxonomy" id="1848"/>
    <lineage>
        <taxon>Bacteria</taxon>
        <taxon>Bacillati</taxon>
        <taxon>Actinomycetota</taxon>
        <taxon>Actinomycetes</taxon>
        <taxon>Pseudonocardiales</taxon>
        <taxon>Pseudonocardiaceae</taxon>
        <taxon>Pseudonocardia</taxon>
    </lineage>
</organism>
<dbReference type="InterPro" id="IPR052196">
    <property type="entry name" value="Bact_Kbp"/>
</dbReference>
<keyword evidence="6" id="KW-1185">Reference proteome</keyword>
<dbReference type="SMART" id="SM00257">
    <property type="entry name" value="LysM"/>
    <property type="match status" value="1"/>
</dbReference>
<feature type="domain" description="LysM" evidence="4">
    <location>
        <begin position="151"/>
        <end position="199"/>
    </location>
</feature>